<accession>A0A8H4P3X6</accession>
<dbReference type="Gene3D" id="3.40.50.1820">
    <property type="entry name" value="alpha/beta hydrolase"/>
    <property type="match status" value="1"/>
</dbReference>
<organism evidence="1 2">
    <name type="scientific">Fusarium albosuccineum</name>
    <dbReference type="NCBI Taxonomy" id="1237068"/>
    <lineage>
        <taxon>Eukaryota</taxon>
        <taxon>Fungi</taxon>
        <taxon>Dikarya</taxon>
        <taxon>Ascomycota</taxon>
        <taxon>Pezizomycotina</taxon>
        <taxon>Sordariomycetes</taxon>
        <taxon>Hypocreomycetidae</taxon>
        <taxon>Hypocreales</taxon>
        <taxon>Nectriaceae</taxon>
        <taxon>Fusarium</taxon>
        <taxon>Fusarium decemcellulare species complex</taxon>
    </lineage>
</organism>
<gene>
    <name evidence="1" type="ORF">FALBO_15049</name>
</gene>
<protein>
    <submittedName>
        <fullName evidence="1">Alpha beta-hydrolase</fullName>
    </submittedName>
</protein>
<dbReference type="GO" id="GO:0016787">
    <property type="term" value="F:hydrolase activity"/>
    <property type="evidence" value="ECO:0007669"/>
    <property type="project" value="UniProtKB-KW"/>
</dbReference>
<dbReference type="OrthoDB" id="4952177at2759"/>
<evidence type="ECO:0000313" key="1">
    <source>
        <dbReference type="EMBL" id="KAF4458220.1"/>
    </source>
</evidence>
<dbReference type="EMBL" id="JAADYS010002536">
    <property type="protein sequence ID" value="KAF4458220.1"/>
    <property type="molecule type" value="Genomic_DNA"/>
</dbReference>
<proteinExistence type="predicted"/>
<keyword evidence="2" id="KW-1185">Reference proteome</keyword>
<dbReference type="SUPFAM" id="SSF53474">
    <property type="entry name" value="alpha/beta-Hydrolases"/>
    <property type="match status" value="1"/>
</dbReference>
<keyword evidence="1" id="KW-0378">Hydrolase</keyword>
<evidence type="ECO:0000313" key="2">
    <source>
        <dbReference type="Proteomes" id="UP000554235"/>
    </source>
</evidence>
<dbReference type="InterPro" id="IPR029058">
    <property type="entry name" value="AB_hydrolase_fold"/>
</dbReference>
<comment type="caution">
    <text evidence="1">The sequence shown here is derived from an EMBL/GenBank/DDBJ whole genome shotgun (WGS) entry which is preliminary data.</text>
</comment>
<dbReference type="AlphaFoldDB" id="A0A8H4P3X6"/>
<name>A0A8H4P3X6_9HYPO</name>
<dbReference type="Proteomes" id="UP000554235">
    <property type="component" value="Unassembled WGS sequence"/>
</dbReference>
<sequence length="174" mass="19155">MLAPQVGLKDILEDVRDCIAFIRTELAKYTGDGTLDCNRLAVLRCSAGGYLSLLAGLYIDPKPKVLLCLYPITDPLGEFFRTSQVHTLGDARTDAAAVEEFLDSKATVVANSTPVRESNRNKMYRYKLEKANLASLLHIKPGDPTFRVAKNVYEHGLLPTYIAHSDADVKVGID</sequence>
<reference evidence="1 2" key="1">
    <citation type="submission" date="2020-01" db="EMBL/GenBank/DDBJ databases">
        <title>Identification and distribution of gene clusters putatively required for synthesis of sphingolipid metabolism inhibitors in phylogenetically diverse species of the filamentous fungus Fusarium.</title>
        <authorList>
            <person name="Kim H.-S."/>
            <person name="Busman M."/>
            <person name="Brown D.W."/>
            <person name="Divon H."/>
            <person name="Uhlig S."/>
            <person name="Proctor R.H."/>
        </authorList>
    </citation>
    <scope>NUCLEOTIDE SEQUENCE [LARGE SCALE GENOMIC DNA]</scope>
    <source>
        <strain evidence="1 2">NRRL 20459</strain>
    </source>
</reference>